<keyword evidence="1" id="KW-0812">Transmembrane</keyword>
<organism evidence="2 3">
    <name type="scientific">Clostridium punense</name>
    <dbReference type="NCBI Taxonomy" id="1054297"/>
    <lineage>
        <taxon>Bacteria</taxon>
        <taxon>Bacillati</taxon>
        <taxon>Bacillota</taxon>
        <taxon>Clostridia</taxon>
        <taxon>Eubacteriales</taxon>
        <taxon>Clostridiaceae</taxon>
        <taxon>Clostridium</taxon>
    </lineage>
</organism>
<protein>
    <recommendedName>
        <fullName evidence="4">DUF3784 domain-containing protein</fullName>
    </recommendedName>
</protein>
<evidence type="ECO:0000313" key="2">
    <source>
        <dbReference type="EMBL" id="MBP2022894.1"/>
    </source>
</evidence>
<proteinExistence type="predicted"/>
<accession>A0ABS4K8G3</accession>
<reference evidence="2 3" key="1">
    <citation type="submission" date="2021-03" db="EMBL/GenBank/DDBJ databases">
        <title>Genomic Encyclopedia of Type Strains, Phase IV (KMG-IV): sequencing the most valuable type-strain genomes for metagenomic binning, comparative biology and taxonomic classification.</title>
        <authorList>
            <person name="Goeker M."/>
        </authorList>
    </citation>
    <scope>NUCLEOTIDE SEQUENCE [LARGE SCALE GENOMIC DNA]</scope>
    <source>
        <strain evidence="2 3">DSM 28650</strain>
    </source>
</reference>
<dbReference type="Proteomes" id="UP001519308">
    <property type="component" value="Unassembled WGS sequence"/>
</dbReference>
<evidence type="ECO:0000313" key="3">
    <source>
        <dbReference type="Proteomes" id="UP001519308"/>
    </source>
</evidence>
<gene>
    <name evidence="2" type="ORF">J2Z44_002719</name>
</gene>
<comment type="caution">
    <text evidence="2">The sequence shown here is derived from an EMBL/GenBank/DDBJ whole genome shotgun (WGS) entry which is preliminary data.</text>
</comment>
<sequence>MNVWGIICLILAVPFSVLSIIFALLKEKGAILISGFNTISKDDREKYDKKKMSLDMRNCLFIWSMILLLGAFLSYCISKYCAIMIILIWIILFFKEVHIDSEKAFGKYRKL</sequence>
<name>A0ABS4K8G3_9CLOT</name>
<feature type="transmembrane region" description="Helical" evidence="1">
    <location>
        <begin position="59"/>
        <end position="92"/>
    </location>
</feature>
<dbReference type="RefSeq" id="WP_021285325.1">
    <property type="nucleotide sequence ID" value="NZ_JAGGLL010000020.1"/>
</dbReference>
<keyword evidence="1" id="KW-1133">Transmembrane helix</keyword>
<evidence type="ECO:0008006" key="4">
    <source>
        <dbReference type="Google" id="ProtNLM"/>
    </source>
</evidence>
<dbReference type="EMBL" id="JAGGLL010000020">
    <property type="protein sequence ID" value="MBP2022894.1"/>
    <property type="molecule type" value="Genomic_DNA"/>
</dbReference>
<keyword evidence="1" id="KW-0472">Membrane</keyword>
<dbReference type="InterPro" id="IPR017259">
    <property type="entry name" value="UCP037672"/>
</dbReference>
<keyword evidence="3" id="KW-1185">Reference proteome</keyword>
<feature type="transmembrane region" description="Helical" evidence="1">
    <location>
        <begin position="6"/>
        <end position="25"/>
    </location>
</feature>
<evidence type="ECO:0000256" key="1">
    <source>
        <dbReference type="SAM" id="Phobius"/>
    </source>
</evidence>
<dbReference type="Pfam" id="PF12650">
    <property type="entry name" value="DUF3784"/>
    <property type="match status" value="1"/>
</dbReference>